<evidence type="ECO:0000313" key="1">
    <source>
        <dbReference type="EMBL" id="RNB64054.1"/>
    </source>
</evidence>
<organism evidence="1 2">
    <name type="scientific">Brevibacillus invocatus</name>
    <dbReference type="NCBI Taxonomy" id="173959"/>
    <lineage>
        <taxon>Bacteria</taxon>
        <taxon>Bacillati</taxon>
        <taxon>Bacillota</taxon>
        <taxon>Bacilli</taxon>
        <taxon>Bacillales</taxon>
        <taxon>Paenibacillaceae</taxon>
        <taxon>Brevibacillus</taxon>
    </lineage>
</organism>
<dbReference type="Proteomes" id="UP000282028">
    <property type="component" value="Unassembled WGS sequence"/>
</dbReference>
<proteinExistence type="predicted"/>
<dbReference type="EMBL" id="RHHR01000090">
    <property type="protein sequence ID" value="RNB64054.1"/>
    <property type="molecule type" value="Genomic_DNA"/>
</dbReference>
<protein>
    <recommendedName>
        <fullName evidence="3">DUF4878 domain-containing protein</fullName>
    </recommendedName>
</protein>
<gene>
    <name evidence="1" type="ORF">EDM52_24135</name>
</gene>
<sequence length="166" mass="18628">MEKSATEETVLLERLQMLENAIVPTTAEATVDMWAKAVQERNGALQYALLTENAKLGSKRSFESFHWVTGASSPWVENYTITSLPANEEQPQEQRFQVEFELVTSTGKTGKDQAFVGVVKQGQKWLIQSFGPVSEKAVGIWNTPESINEQSIKNNFEDMKKVESNL</sequence>
<evidence type="ECO:0000313" key="2">
    <source>
        <dbReference type="Proteomes" id="UP000282028"/>
    </source>
</evidence>
<name>A0A3M8BKW6_9BACL</name>
<keyword evidence="2" id="KW-1185">Reference proteome</keyword>
<feature type="non-terminal residue" evidence="1">
    <location>
        <position position="166"/>
    </location>
</feature>
<comment type="caution">
    <text evidence="1">The sequence shown here is derived from an EMBL/GenBank/DDBJ whole genome shotgun (WGS) entry which is preliminary data.</text>
</comment>
<reference evidence="1 2" key="1">
    <citation type="submission" date="2018-10" db="EMBL/GenBank/DDBJ databases">
        <title>Phylogenomics of Brevibacillus.</title>
        <authorList>
            <person name="Dunlap C."/>
        </authorList>
    </citation>
    <scope>NUCLEOTIDE SEQUENCE [LARGE SCALE GENOMIC DNA]</scope>
    <source>
        <strain evidence="1 2">JCM 12215</strain>
    </source>
</reference>
<dbReference type="AlphaFoldDB" id="A0A3M8BKW6"/>
<accession>A0A3M8BKW6</accession>
<evidence type="ECO:0008006" key="3">
    <source>
        <dbReference type="Google" id="ProtNLM"/>
    </source>
</evidence>